<keyword evidence="2" id="KW-0472">Membrane</keyword>
<evidence type="ECO:0008006" key="5">
    <source>
        <dbReference type="Google" id="ProtNLM"/>
    </source>
</evidence>
<reference evidence="3" key="1">
    <citation type="journal article" date="2014" name="Int. J. Syst. Evol. Microbiol.">
        <title>Complete genome sequence of Corynebacterium casei LMG S-19264T (=DSM 44701T), isolated from a smear-ripened cheese.</title>
        <authorList>
            <consortium name="US DOE Joint Genome Institute (JGI-PGF)"/>
            <person name="Walter F."/>
            <person name="Albersmeier A."/>
            <person name="Kalinowski J."/>
            <person name="Ruckert C."/>
        </authorList>
    </citation>
    <scope>NUCLEOTIDE SEQUENCE</scope>
    <source>
        <strain evidence="3">CGMCC 1.15454</strain>
    </source>
</reference>
<evidence type="ECO:0000256" key="1">
    <source>
        <dbReference type="SAM" id="MobiDB-lite"/>
    </source>
</evidence>
<feature type="compositionally biased region" description="Low complexity" evidence="1">
    <location>
        <begin position="276"/>
        <end position="286"/>
    </location>
</feature>
<proteinExistence type="predicted"/>
<keyword evidence="2" id="KW-1133">Transmembrane helix</keyword>
<protein>
    <recommendedName>
        <fullName evidence="5">Cell division protein FtsN</fullName>
    </recommendedName>
</protein>
<keyword evidence="2" id="KW-0812">Transmembrane</keyword>
<evidence type="ECO:0000256" key="2">
    <source>
        <dbReference type="SAM" id="Phobius"/>
    </source>
</evidence>
<dbReference type="EMBL" id="BMJD01000032">
    <property type="protein sequence ID" value="GGB52785.1"/>
    <property type="molecule type" value="Genomic_DNA"/>
</dbReference>
<evidence type="ECO:0000313" key="4">
    <source>
        <dbReference type="Proteomes" id="UP000621492"/>
    </source>
</evidence>
<dbReference type="AlphaFoldDB" id="A0A9W5TZV5"/>
<gene>
    <name evidence="3" type="ORF">GCM10011409_32950</name>
</gene>
<dbReference type="Proteomes" id="UP000621492">
    <property type="component" value="Unassembled WGS sequence"/>
</dbReference>
<evidence type="ECO:0000313" key="3">
    <source>
        <dbReference type="EMBL" id="GGB52785.1"/>
    </source>
</evidence>
<dbReference type="InterPro" id="IPR022121">
    <property type="entry name" value="Peptidase_M73_camelysin"/>
</dbReference>
<feature type="transmembrane region" description="Helical" evidence="2">
    <location>
        <begin position="24"/>
        <end position="46"/>
    </location>
</feature>
<keyword evidence="4" id="KW-1185">Reference proteome</keyword>
<comment type="caution">
    <text evidence="3">The sequence shown here is derived from an EMBL/GenBank/DDBJ whole genome shotgun (WGS) entry which is preliminary data.</text>
</comment>
<reference evidence="3" key="2">
    <citation type="submission" date="2020-09" db="EMBL/GenBank/DDBJ databases">
        <authorList>
            <person name="Sun Q."/>
            <person name="Zhou Y."/>
        </authorList>
    </citation>
    <scope>NUCLEOTIDE SEQUENCE</scope>
    <source>
        <strain evidence="3">CGMCC 1.15454</strain>
    </source>
</reference>
<accession>A0A9W5TZV5</accession>
<feature type="compositionally biased region" description="Basic and acidic residues" evidence="1">
    <location>
        <begin position="232"/>
        <end position="265"/>
    </location>
</feature>
<sequence>MISLSFTYLIMFWEGRKISIKRKLVMGIAGMIVGLSLIVEGSYAYFTDTHATDSFITNGTLNLEVDKETLMQIENMVPGDTVEGRIELSNNGSIDMEKVLLHSTYEVVDKGEPNQEDDLGEHIRVKLIHHDKEGEKVLFQQRLSQLTNNPEQMINAFPSGSGKESFTVQFTFVDNGGNQNHFQADKLKVKWNFEAVQRDGKTSSASSTHASFHDKTSIDGNLAIGTWNQEKSIKTDEQSNQQVEKDGQDTLESSEKANVEDKEQEATNAESKQNSEENSSGEAGEN</sequence>
<dbReference type="Pfam" id="PF12389">
    <property type="entry name" value="Peptidase_M73"/>
    <property type="match status" value="1"/>
</dbReference>
<feature type="region of interest" description="Disordered" evidence="1">
    <location>
        <begin position="232"/>
        <end position="286"/>
    </location>
</feature>
<name>A0A9W5TZV5_9BACI</name>
<organism evidence="3 4">
    <name type="scientific">Lentibacillus populi</name>
    <dbReference type="NCBI Taxonomy" id="1827502"/>
    <lineage>
        <taxon>Bacteria</taxon>
        <taxon>Bacillati</taxon>
        <taxon>Bacillota</taxon>
        <taxon>Bacilli</taxon>
        <taxon>Bacillales</taxon>
        <taxon>Bacillaceae</taxon>
        <taxon>Lentibacillus</taxon>
    </lineage>
</organism>